<reference evidence="1 2" key="1">
    <citation type="submission" date="2016-08" db="EMBL/GenBank/DDBJ databases">
        <title>Genome sequence of Clavibacter michiganensis subsp. michiganensis strain CASJ007.</title>
        <authorList>
            <person name="Thapa S.P."/>
            <person name="Coaker G."/>
        </authorList>
    </citation>
    <scope>NUCLEOTIDE SEQUENCE [LARGE SCALE GENOMIC DNA]</scope>
    <source>
        <strain evidence="1">CASJ007</strain>
    </source>
</reference>
<keyword evidence="2" id="KW-1185">Reference proteome</keyword>
<gene>
    <name evidence="1" type="ORF">CMMCAS07_02185</name>
</gene>
<proteinExistence type="predicted"/>
<dbReference type="Proteomes" id="UP000195062">
    <property type="component" value="Unassembled WGS sequence"/>
</dbReference>
<evidence type="ECO:0000313" key="2">
    <source>
        <dbReference type="Proteomes" id="UP000195062"/>
    </source>
</evidence>
<dbReference type="EMBL" id="MDHH01000001">
    <property type="protein sequence ID" value="OUE03729.1"/>
    <property type="molecule type" value="Genomic_DNA"/>
</dbReference>
<accession>A0A251XKM6</accession>
<comment type="caution">
    <text evidence="1">The sequence shown here is derived from an EMBL/GenBank/DDBJ whole genome shotgun (WGS) entry which is preliminary data.</text>
</comment>
<dbReference type="AlphaFoldDB" id="A0A251XKM6"/>
<evidence type="ECO:0000313" key="1">
    <source>
        <dbReference type="EMBL" id="OUE03729.1"/>
    </source>
</evidence>
<organism evidence="1 2">
    <name type="scientific">Clavibacter michiganensis subsp. michiganensis</name>
    <dbReference type="NCBI Taxonomy" id="33013"/>
    <lineage>
        <taxon>Bacteria</taxon>
        <taxon>Bacillati</taxon>
        <taxon>Actinomycetota</taxon>
        <taxon>Actinomycetes</taxon>
        <taxon>Micrococcales</taxon>
        <taxon>Microbacteriaceae</taxon>
        <taxon>Clavibacter</taxon>
    </lineage>
</organism>
<sequence>MPAANHIVEHEHNHACETATLADCHCFCHGAGHQNDLIVRAVSCNDSDHYNGLLSDLERVLGGFHASQSDITTHSRGSRSVPEEYELAQLRTGVGKGASWLETLIVDEGLHAAFVEIAAASMEVDTQARSAQRAFVERITTLAIDVIGSDVDAINIVDSHVWCSIVSEYLDELVSGHANHDYSEICYPRKTHAQRPAPLTDVRQDGLQLLRTAYGSEAASSLSPERKLQIIRLVGAATCPDLWRHPAAVRFCLYPFAENSDWPTSQTTQIATLENFKTLRTRWRIRRHWLP</sequence>
<name>A0A251XKM6_CLAMM</name>
<protein>
    <submittedName>
        <fullName evidence="1">Uncharacterized protein</fullName>
    </submittedName>
</protein>